<evidence type="ECO:0000313" key="2">
    <source>
        <dbReference type="Proteomes" id="UP000002035"/>
    </source>
</evidence>
<protein>
    <submittedName>
        <fullName evidence="1">Uncharacterized protein</fullName>
    </submittedName>
</protein>
<dbReference type="RefSeq" id="XP_002845015.1">
    <property type="nucleotide sequence ID" value="XM_002844969.1"/>
</dbReference>
<name>C5FW76_ARTOC</name>
<dbReference type="GeneID" id="9228241"/>
<sequence>MVSSWAELAARDWMTCNKIRGCSRWMFLARLISILGLSDELGLRRTHHTLASVEPSNVAASTLSEADESDAPLLLIDSGGQAIWKKLGHTCPVSGGDKIGKKCVSAGDDKYELLQGGGRVGLLDTTCASIYSRFSRNHVLELFLCRDN</sequence>
<dbReference type="Proteomes" id="UP000002035">
    <property type="component" value="Unassembled WGS sequence"/>
</dbReference>
<organism evidence="1 2">
    <name type="scientific">Arthroderma otae (strain ATCC MYA-4605 / CBS 113480)</name>
    <name type="common">Microsporum canis</name>
    <dbReference type="NCBI Taxonomy" id="554155"/>
    <lineage>
        <taxon>Eukaryota</taxon>
        <taxon>Fungi</taxon>
        <taxon>Dikarya</taxon>
        <taxon>Ascomycota</taxon>
        <taxon>Pezizomycotina</taxon>
        <taxon>Eurotiomycetes</taxon>
        <taxon>Eurotiomycetidae</taxon>
        <taxon>Onygenales</taxon>
        <taxon>Arthrodermataceae</taxon>
        <taxon>Microsporum</taxon>
    </lineage>
</organism>
<dbReference type="HOGENOM" id="CLU_1758394_0_0_1"/>
<dbReference type="EMBL" id="DS995706">
    <property type="protein sequence ID" value="EEQ34160.1"/>
    <property type="molecule type" value="Genomic_DNA"/>
</dbReference>
<accession>C5FW76</accession>
<reference evidence="2" key="1">
    <citation type="journal article" date="2012" name="MBio">
        <title>Comparative genome analysis of Trichophyton rubrum and related dermatophytes reveals candidate genes involved in infection.</title>
        <authorList>
            <person name="Martinez D.A."/>
            <person name="Oliver B.G."/>
            <person name="Graeser Y."/>
            <person name="Goldberg J.M."/>
            <person name="Li W."/>
            <person name="Martinez-Rossi N.M."/>
            <person name="Monod M."/>
            <person name="Shelest E."/>
            <person name="Barton R.C."/>
            <person name="Birch E."/>
            <person name="Brakhage A.A."/>
            <person name="Chen Z."/>
            <person name="Gurr S.J."/>
            <person name="Heiman D."/>
            <person name="Heitman J."/>
            <person name="Kosti I."/>
            <person name="Rossi A."/>
            <person name="Saif S."/>
            <person name="Samalova M."/>
            <person name="Saunders C.W."/>
            <person name="Shea T."/>
            <person name="Summerbell R.C."/>
            <person name="Xu J."/>
            <person name="Young S."/>
            <person name="Zeng Q."/>
            <person name="Birren B.W."/>
            <person name="Cuomo C.A."/>
            <person name="White T.C."/>
        </authorList>
    </citation>
    <scope>NUCLEOTIDE SEQUENCE [LARGE SCALE GENOMIC DNA]</scope>
    <source>
        <strain evidence="2">ATCC MYA-4605 / CBS 113480</strain>
    </source>
</reference>
<dbReference type="VEuPathDB" id="FungiDB:MCYG_06979"/>
<evidence type="ECO:0000313" key="1">
    <source>
        <dbReference type="EMBL" id="EEQ34160.1"/>
    </source>
</evidence>
<proteinExistence type="predicted"/>
<keyword evidence="2" id="KW-1185">Reference proteome</keyword>
<gene>
    <name evidence="1" type="ORF">MCYG_06979</name>
</gene>
<dbReference type="AlphaFoldDB" id="C5FW76"/>